<organism evidence="2 3">
    <name type="scientific">Labedella populi</name>
    <dbReference type="NCBI Taxonomy" id="2498850"/>
    <lineage>
        <taxon>Bacteria</taxon>
        <taxon>Bacillati</taxon>
        <taxon>Actinomycetota</taxon>
        <taxon>Actinomycetes</taxon>
        <taxon>Micrococcales</taxon>
        <taxon>Microbacteriaceae</taxon>
        <taxon>Labedella</taxon>
    </lineage>
</organism>
<feature type="compositionally biased region" description="Basic and acidic residues" evidence="1">
    <location>
        <begin position="124"/>
        <end position="139"/>
    </location>
</feature>
<dbReference type="AlphaFoldDB" id="A0A3S4AGF9"/>
<dbReference type="RefSeq" id="WP_128497555.1">
    <property type="nucleotide sequence ID" value="NZ_RZNC01000001.1"/>
</dbReference>
<proteinExistence type="predicted"/>
<reference evidence="2 3" key="1">
    <citation type="submission" date="2018-12" db="EMBL/GenBank/DDBJ databases">
        <authorList>
            <person name="Li F."/>
        </authorList>
    </citation>
    <scope>NUCLEOTIDE SEQUENCE [LARGE SCALE GENOMIC DNA]</scope>
    <source>
        <strain evidence="2 3">8H24J-4-2</strain>
    </source>
</reference>
<feature type="compositionally biased region" description="Basic and acidic residues" evidence="1">
    <location>
        <begin position="1"/>
        <end position="10"/>
    </location>
</feature>
<name>A0A3S4AGF9_9MICO</name>
<feature type="region of interest" description="Disordered" evidence="1">
    <location>
        <begin position="1"/>
        <end position="139"/>
    </location>
</feature>
<sequence length="139" mass="14525">MAPDTSHEDTQDAPIMDGAKEEWAAKRVEDAEKGPGEHLGGSGGLSEHIGEDGDGGTPVYESRSTEQTTDHTDMHDAAVNDPIAAASLDQSTPGAEDAEPHEPARPGPAVEHSTDDGSLEGPDVETHTDPDIDPEPRQA</sequence>
<dbReference type="EMBL" id="RZNC01000001">
    <property type="protein sequence ID" value="RWZ68285.1"/>
    <property type="molecule type" value="Genomic_DNA"/>
</dbReference>
<protein>
    <submittedName>
        <fullName evidence="2">Uncharacterized protein</fullName>
    </submittedName>
</protein>
<comment type="caution">
    <text evidence="2">The sequence shown here is derived from an EMBL/GenBank/DDBJ whole genome shotgun (WGS) entry which is preliminary data.</text>
</comment>
<feature type="compositionally biased region" description="Basic and acidic residues" evidence="1">
    <location>
        <begin position="68"/>
        <end position="78"/>
    </location>
</feature>
<keyword evidence="3" id="KW-1185">Reference proteome</keyword>
<evidence type="ECO:0000313" key="3">
    <source>
        <dbReference type="Proteomes" id="UP000288603"/>
    </source>
</evidence>
<accession>A0A3S4AGF9</accession>
<feature type="compositionally biased region" description="Basic and acidic residues" evidence="1">
    <location>
        <begin position="18"/>
        <end position="36"/>
    </location>
</feature>
<evidence type="ECO:0000313" key="2">
    <source>
        <dbReference type="EMBL" id="RWZ68285.1"/>
    </source>
</evidence>
<evidence type="ECO:0000256" key="1">
    <source>
        <dbReference type="SAM" id="MobiDB-lite"/>
    </source>
</evidence>
<dbReference type="Proteomes" id="UP000288603">
    <property type="component" value="Unassembled WGS sequence"/>
</dbReference>
<gene>
    <name evidence="2" type="ORF">ELQ92_03440</name>
</gene>
<dbReference type="OrthoDB" id="5116599at2"/>